<dbReference type="RefSeq" id="WP_100922204.1">
    <property type="nucleotide sequence ID" value="NZ_CP020370.1"/>
</dbReference>
<dbReference type="KEGG" id="tsy:THSYN_28895"/>
<gene>
    <name evidence="2" type="ORF">THSYN_28895</name>
</gene>
<evidence type="ECO:0000313" key="2">
    <source>
        <dbReference type="EMBL" id="AUB84555.1"/>
    </source>
</evidence>
<proteinExistence type="predicted"/>
<organism evidence="2 3">
    <name type="scientific">Candidatus Thiodictyon syntrophicum</name>
    <dbReference type="NCBI Taxonomy" id="1166950"/>
    <lineage>
        <taxon>Bacteria</taxon>
        <taxon>Pseudomonadati</taxon>
        <taxon>Pseudomonadota</taxon>
        <taxon>Gammaproteobacteria</taxon>
        <taxon>Chromatiales</taxon>
        <taxon>Chromatiaceae</taxon>
        <taxon>Thiodictyon</taxon>
    </lineage>
</organism>
<reference evidence="2 3" key="1">
    <citation type="submission" date="2017-03" db="EMBL/GenBank/DDBJ databases">
        <title>Complete genome sequence of Candidatus 'Thiodictyon syntrophicum' sp. nov. strain Cad16T, a photolithoautotroph purple sulfur bacterium isolated from an alpine meromictic lake.</title>
        <authorList>
            <person name="Luedin S.M."/>
            <person name="Pothier J.F."/>
            <person name="Danza F."/>
            <person name="Storelli N."/>
            <person name="Wittwer M."/>
            <person name="Tonolla M."/>
        </authorList>
    </citation>
    <scope>NUCLEOTIDE SEQUENCE [LARGE SCALE GENOMIC DNA]</scope>
    <source>
        <strain evidence="2 3">Cad16T</strain>
    </source>
</reference>
<evidence type="ECO:0000313" key="3">
    <source>
        <dbReference type="Proteomes" id="UP000232638"/>
    </source>
</evidence>
<feature type="region of interest" description="Disordered" evidence="1">
    <location>
        <begin position="105"/>
        <end position="128"/>
    </location>
</feature>
<evidence type="ECO:0000256" key="1">
    <source>
        <dbReference type="SAM" id="MobiDB-lite"/>
    </source>
</evidence>
<dbReference type="AlphaFoldDB" id="A0A2K8UG74"/>
<dbReference type="EMBL" id="CP020370">
    <property type="protein sequence ID" value="AUB84555.1"/>
    <property type="molecule type" value="Genomic_DNA"/>
</dbReference>
<keyword evidence="3" id="KW-1185">Reference proteome</keyword>
<accession>A0A2K8UG74</accession>
<dbReference type="OrthoDB" id="163449at2"/>
<dbReference type="Proteomes" id="UP000232638">
    <property type="component" value="Chromosome"/>
</dbReference>
<sequence length="128" mass="13607">MKALQFTIDKGLLTELNVGPDHNLALSANGEVCGPHSGPYGPAPVGSAVRTSDLPSSRVAGCTIKASTAPPEVQRDGHSAILRRAISGHPRDQREPTLAERYRHAYGQGGGLGPQFAGWEDQGRWPEE</sequence>
<protein>
    <submittedName>
        <fullName evidence="2">Uncharacterized protein</fullName>
    </submittedName>
</protein>
<name>A0A2K8UG74_9GAMM</name>